<keyword evidence="7" id="KW-1185">Reference proteome</keyword>
<evidence type="ECO:0000259" key="4">
    <source>
        <dbReference type="PROSITE" id="PS50110"/>
    </source>
</evidence>
<dbReference type="PROSITE" id="PS51755">
    <property type="entry name" value="OMPR_PHOB"/>
    <property type="match status" value="1"/>
</dbReference>
<dbReference type="PROSITE" id="PS50110">
    <property type="entry name" value="RESPONSE_REGULATORY"/>
    <property type="match status" value="1"/>
</dbReference>
<dbReference type="InterPro" id="IPR011006">
    <property type="entry name" value="CheY-like_superfamily"/>
</dbReference>
<feature type="DNA-binding region" description="OmpR/PhoB-type" evidence="3">
    <location>
        <begin position="125"/>
        <end position="228"/>
    </location>
</feature>
<dbReference type="InterPro" id="IPR039420">
    <property type="entry name" value="WalR-like"/>
</dbReference>
<dbReference type="CDD" id="cd00383">
    <property type="entry name" value="trans_reg_C"/>
    <property type="match status" value="1"/>
</dbReference>
<dbReference type="GO" id="GO:0000976">
    <property type="term" value="F:transcription cis-regulatory region binding"/>
    <property type="evidence" value="ECO:0007669"/>
    <property type="project" value="TreeGrafter"/>
</dbReference>
<sequence>MKIVVADDDPQMLGALRIILSAHGYDVTLARNGKEALDAVVSTRPELVILDLGMPQLSGTQVIQAIRGWNAVPILVVSGRTDSADKVGALDAGADDYVSKPFAADELLARIRALTRRSVGSGEDAPVVRFGNVSVDLGAKIAVISRDGADVPVRLTPTEWQILELLLRNPRKLITQRSMLTDIRGPQHVGDSGYLRLYIAQLRKKLEPDPARPRYILTEPGMGYRFQPDAAGAGGPPGGGAANPH</sequence>
<dbReference type="GO" id="GO:0032993">
    <property type="term" value="C:protein-DNA complex"/>
    <property type="evidence" value="ECO:0007669"/>
    <property type="project" value="TreeGrafter"/>
</dbReference>
<dbReference type="SUPFAM" id="SSF46894">
    <property type="entry name" value="C-terminal effector domain of the bipartite response regulators"/>
    <property type="match status" value="1"/>
</dbReference>
<dbReference type="SMART" id="SM00862">
    <property type="entry name" value="Trans_reg_C"/>
    <property type="match status" value="1"/>
</dbReference>
<dbReference type="Gene3D" id="1.10.10.10">
    <property type="entry name" value="Winged helix-like DNA-binding domain superfamily/Winged helix DNA-binding domain"/>
    <property type="match status" value="1"/>
</dbReference>
<dbReference type="Gene3D" id="6.10.250.690">
    <property type="match status" value="1"/>
</dbReference>
<dbReference type="SUPFAM" id="SSF52172">
    <property type="entry name" value="CheY-like"/>
    <property type="match status" value="1"/>
</dbReference>
<evidence type="ECO:0000259" key="5">
    <source>
        <dbReference type="PROSITE" id="PS51755"/>
    </source>
</evidence>
<evidence type="ECO:0000313" key="6">
    <source>
        <dbReference type="EMBL" id="NEN05767.1"/>
    </source>
</evidence>
<feature type="modified residue" description="4-aspartylphosphate" evidence="2">
    <location>
        <position position="51"/>
    </location>
</feature>
<dbReference type="SMART" id="SM00448">
    <property type="entry name" value="REC"/>
    <property type="match status" value="1"/>
</dbReference>
<feature type="domain" description="OmpR/PhoB-type" evidence="5">
    <location>
        <begin position="125"/>
        <end position="228"/>
    </location>
</feature>
<evidence type="ECO:0000256" key="1">
    <source>
        <dbReference type="ARBA" id="ARBA00023125"/>
    </source>
</evidence>
<dbReference type="InterPro" id="IPR016032">
    <property type="entry name" value="Sig_transdc_resp-reg_C-effctor"/>
</dbReference>
<keyword evidence="1 3" id="KW-0238">DNA-binding</keyword>
<gene>
    <name evidence="6" type="ORF">G3T36_07760</name>
</gene>
<dbReference type="AlphaFoldDB" id="A0A6L9XX43"/>
<proteinExistence type="predicted"/>
<dbReference type="PANTHER" id="PTHR48111:SF50">
    <property type="entry name" value="KDP OPERON TRANSCRIPTIONAL REGULATORY PROTEIN KDPE"/>
    <property type="match status" value="1"/>
</dbReference>
<dbReference type="Gene3D" id="3.40.50.2300">
    <property type="match status" value="1"/>
</dbReference>
<dbReference type="GO" id="GO:0000156">
    <property type="term" value="F:phosphorelay response regulator activity"/>
    <property type="evidence" value="ECO:0007669"/>
    <property type="project" value="TreeGrafter"/>
</dbReference>
<protein>
    <submittedName>
        <fullName evidence="6">Response regulator</fullName>
    </submittedName>
</protein>
<dbReference type="InterPro" id="IPR001867">
    <property type="entry name" value="OmpR/PhoB-type_DNA-bd"/>
</dbReference>
<dbReference type="Pfam" id="PF00072">
    <property type="entry name" value="Response_reg"/>
    <property type="match status" value="1"/>
</dbReference>
<dbReference type="Proteomes" id="UP000474967">
    <property type="component" value="Unassembled WGS sequence"/>
</dbReference>
<keyword evidence="2" id="KW-0597">Phosphoprotein</keyword>
<feature type="domain" description="Response regulatory" evidence="4">
    <location>
        <begin position="2"/>
        <end position="115"/>
    </location>
</feature>
<accession>A0A6L9XX43</accession>
<dbReference type="PANTHER" id="PTHR48111">
    <property type="entry name" value="REGULATOR OF RPOS"/>
    <property type="match status" value="1"/>
</dbReference>
<name>A0A6L9XX43_9MICO</name>
<dbReference type="Pfam" id="PF00486">
    <property type="entry name" value="Trans_reg_C"/>
    <property type="match status" value="1"/>
</dbReference>
<dbReference type="EMBL" id="JAAGWY010000001">
    <property type="protein sequence ID" value="NEN05767.1"/>
    <property type="molecule type" value="Genomic_DNA"/>
</dbReference>
<comment type="caution">
    <text evidence="6">The sequence shown here is derived from an EMBL/GenBank/DDBJ whole genome shotgun (WGS) entry which is preliminary data.</text>
</comment>
<evidence type="ECO:0000256" key="3">
    <source>
        <dbReference type="PROSITE-ProRule" id="PRU01091"/>
    </source>
</evidence>
<dbReference type="GO" id="GO:0006355">
    <property type="term" value="P:regulation of DNA-templated transcription"/>
    <property type="evidence" value="ECO:0007669"/>
    <property type="project" value="InterPro"/>
</dbReference>
<dbReference type="InterPro" id="IPR001789">
    <property type="entry name" value="Sig_transdc_resp-reg_receiver"/>
</dbReference>
<dbReference type="InterPro" id="IPR036388">
    <property type="entry name" value="WH-like_DNA-bd_sf"/>
</dbReference>
<evidence type="ECO:0000313" key="7">
    <source>
        <dbReference type="Proteomes" id="UP000474967"/>
    </source>
</evidence>
<dbReference type="GO" id="GO:0005829">
    <property type="term" value="C:cytosol"/>
    <property type="evidence" value="ECO:0007669"/>
    <property type="project" value="TreeGrafter"/>
</dbReference>
<reference evidence="6 7" key="1">
    <citation type="journal article" date="2014" name="J. Microbiol.">
        <title>Diaminobutyricibacter tongyongensis gen. nov., sp. nov. and Homoserinibacter gongjuensis gen. nov., sp. nov. belong to the family Microbacteriaceae.</title>
        <authorList>
            <person name="Kim S.J."/>
            <person name="Ahn J.H."/>
            <person name="Weon H.Y."/>
            <person name="Hamada M."/>
            <person name="Suzuki K."/>
            <person name="Kwon S.W."/>
        </authorList>
    </citation>
    <scope>NUCLEOTIDE SEQUENCE [LARGE SCALE GENOMIC DNA]</scope>
    <source>
        <strain evidence="6 7">NBRC 108724</strain>
    </source>
</reference>
<evidence type="ECO:0000256" key="2">
    <source>
        <dbReference type="PROSITE-ProRule" id="PRU00169"/>
    </source>
</evidence>
<organism evidence="6 7">
    <name type="scientific">Leifsonia tongyongensis</name>
    <dbReference type="NCBI Taxonomy" id="1268043"/>
    <lineage>
        <taxon>Bacteria</taxon>
        <taxon>Bacillati</taxon>
        <taxon>Actinomycetota</taxon>
        <taxon>Actinomycetes</taxon>
        <taxon>Micrococcales</taxon>
        <taxon>Microbacteriaceae</taxon>
        <taxon>Leifsonia</taxon>
    </lineage>
</organism>
<dbReference type="RefSeq" id="WP_163288939.1">
    <property type="nucleotide sequence ID" value="NZ_JAAGWY010000001.1"/>
</dbReference>